<evidence type="ECO:0000256" key="1">
    <source>
        <dbReference type="SAM" id="MobiDB-lite"/>
    </source>
</evidence>
<sequence length="43" mass="4780">EFEDLNGNKIWDAINPESVKPDSIVSPADTILQPGNEKEIMKP</sequence>
<organism evidence="2">
    <name type="scientific">marine metagenome</name>
    <dbReference type="NCBI Taxonomy" id="408172"/>
    <lineage>
        <taxon>unclassified sequences</taxon>
        <taxon>metagenomes</taxon>
        <taxon>ecological metagenomes</taxon>
    </lineage>
</organism>
<feature type="region of interest" description="Disordered" evidence="1">
    <location>
        <begin position="21"/>
        <end position="43"/>
    </location>
</feature>
<reference evidence="2" key="1">
    <citation type="submission" date="2018-05" db="EMBL/GenBank/DDBJ databases">
        <authorList>
            <person name="Lanie J.A."/>
            <person name="Ng W.-L."/>
            <person name="Kazmierczak K.M."/>
            <person name="Andrzejewski T.M."/>
            <person name="Davidsen T.M."/>
            <person name="Wayne K.J."/>
            <person name="Tettelin H."/>
            <person name="Glass J.I."/>
            <person name="Rusch D."/>
            <person name="Podicherti R."/>
            <person name="Tsui H.-C.T."/>
            <person name="Winkler M.E."/>
        </authorList>
    </citation>
    <scope>NUCLEOTIDE SEQUENCE</scope>
</reference>
<proteinExistence type="predicted"/>
<protein>
    <submittedName>
        <fullName evidence="2">Uncharacterized protein</fullName>
    </submittedName>
</protein>
<accession>A0A382H9C0</accession>
<feature type="non-terminal residue" evidence="2">
    <location>
        <position position="1"/>
    </location>
</feature>
<dbReference type="AlphaFoldDB" id="A0A382H9C0"/>
<dbReference type="EMBL" id="UINC01059938">
    <property type="protein sequence ID" value="SVB83904.1"/>
    <property type="molecule type" value="Genomic_DNA"/>
</dbReference>
<evidence type="ECO:0000313" key="2">
    <source>
        <dbReference type="EMBL" id="SVB83904.1"/>
    </source>
</evidence>
<name>A0A382H9C0_9ZZZZ</name>
<gene>
    <name evidence="2" type="ORF">METZ01_LOCUS236758</name>
</gene>